<organism evidence="1 2">
    <name type="scientific">Hypoxylon rubiginosum</name>
    <dbReference type="NCBI Taxonomy" id="110542"/>
    <lineage>
        <taxon>Eukaryota</taxon>
        <taxon>Fungi</taxon>
        <taxon>Dikarya</taxon>
        <taxon>Ascomycota</taxon>
        <taxon>Pezizomycotina</taxon>
        <taxon>Sordariomycetes</taxon>
        <taxon>Xylariomycetidae</taxon>
        <taxon>Xylariales</taxon>
        <taxon>Hypoxylaceae</taxon>
        <taxon>Hypoxylon</taxon>
    </lineage>
</organism>
<reference evidence="1 2" key="1">
    <citation type="journal article" date="2022" name="New Phytol.">
        <title>Ecological generalism drives hyperdiversity of secondary metabolite gene clusters in xylarialean endophytes.</title>
        <authorList>
            <person name="Franco M.E.E."/>
            <person name="Wisecaver J.H."/>
            <person name="Arnold A.E."/>
            <person name="Ju Y.M."/>
            <person name="Slot J.C."/>
            <person name="Ahrendt S."/>
            <person name="Moore L.P."/>
            <person name="Eastman K.E."/>
            <person name="Scott K."/>
            <person name="Konkel Z."/>
            <person name="Mondo S.J."/>
            <person name="Kuo A."/>
            <person name="Hayes R.D."/>
            <person name="Haridas S."/>
            <person name="Andreopoulos B."/>
            <person name="Riley R."/>
            <person name="LaButti K."/>
            <person name="Pangilinan J."/>
            <person name="Lipzen A."/>
            <person name="Amirebrahimi M."/>
            <person name="Yan J."/>
            <person name="Adam C."/>
            <person name="Keymanesh K."/>
            <person name="Ng V."/>
            <person name="Louie K."/>
            <person name="Northen T."/>
            <person name="Drula E."/>
            <person name="Henrissat B."/>
            <person name="Hsieh H.M."/>
            <person name="Youens-Clark K."/>
            <person name="Lutzoni F."/>
            <person name="Miadlikowska J."/>
            <person name="Eastwood D.C."/>
            <person name="Hamelin R.C."/>
            <person name="Grigoriev I.V."/>
            <person name="U'Ren J.M."/>
        </authorList>
    </citation>
    <scope>NUCLEOTIDE SEQUENCE [LARGE SCALE GENOMIC DNA]</scope>
    <source>
        <strain evidence="1 2">CBS 119005</strain>
    </source>
</reference>
<sequence>MATPTSLLGIEGGPTPTGVDFLTTQHITVNGFTNDHATVPAKTIDIVLPTCTQTIEPDQNGYLPPGTCNALWDYYPSFSAALAFTLLFGLLTLAHLYQAIAYRKRFCWVIVMASAWETMAYLFRTVSTRHQQNTGIYLVFQIFILLSPLWVNAFDYMVLGRMIYFFVPSHKVLNIPAPTLAAAFVTFDFVAFLIQLVGGSMAGPTAPADEQLRAIHIYMGGIGLQQLFIAIFVVFAFKFQVEMHTLGDTERESRASWRSGCAPFGSWRPLLFVLYVSLTCITIRIVFRLVEFSSGSTGVSNPLLTNETYFYVLEATPMLLAIFTFNIIHPGSVLSGPESEMPGFFTTCTGIFRRRKEFRKLDESEQEEMRTLTAINSN</sequence>
<evidence type="ECO:0000313" key="1">
    <source>
        <dbReference type="EMBL" id="KAI4860146.1"/>
    </source>
</evidence>
<protein>
    <submittedName>
        <fullName evidence="1">RTA1 like protein-domain-containing protein</fullName>
    </submittedName>
</protein>
<proteinExistence type="predicted"/>
<name>A0ACB9YLQ0_9PEZI</name>
<gene>
    <name evidence="1" type="ORF">F4820DRAFT_465981</name>
</gene>
<comment type="caution">
    <text evidence="1">The sequence shown here is derived from an EMBL/GenBank/DDBJ whole genome shotgun (WGS) entry which is preliminary data.</text>
</comment>
<dbReference type="EMBL" id="MU393598">
    <property type="protein sequence ID" value="KAI4860146.1"/>
    <property type="molecule type" value="Genomic_DNA"/>
</dbReference>
<keyword evidence="2" id="KW-1185">Reference proteome</keyword>
<accession>A0ACB9YLQ0</accession>
<dbReference type="Proteomes" id="UP001497700">
    <property type="component" value="Unassembled WGS sequence"/>
</dbReference>
<evidence type="ECO:0000313" key="2">
    <source>
        <dbReference type="Proteomes" id="UP001497700"/>
    </source>
</evidence>